<reference evidence="6" key="1">
    <citation type="submission" date="2024-02" db="UniProtKB">
        <authorList>
            <consortium name="WormBaseParasite"/>
        </authorList>
    </citation>
    <scope>IDENTIFICATION</scope>
</reference>
<evidence type="ECO:0000313" key="6">
    <source>
        <dbReference type="WBParaSite" id="MBELARI_LOCUS19269.2"/>
    </source>
</evidence>
<dbReference type="PANTHER" id="PTHR11183">
    <property type="entry name" value="GLYCOGENIN SUBFAMILY MEMBER"/>
    <property type="match status" value="1"/>
</dbReference>
<dbReference type="AlphaFoldDB" id="A0AAF3EYG8"/>
<accession>A0AAF3EYG8</accession>
<dbReference type="Pfam" id="PF01501">
    <property type="entry name" value="Glyco_transf_8"/>
    <property type="match status" value="1"/>
</dbReference>
<feature type="transmembrane region" description="Helical" evidence="3">
    <location>
        <begin position="284"/>
        <end position="306"/>
    </location>
</feature>
<protein>
    <recommendedName>
        <fullName evidence="2">glycogenin glucosyltransferase</fullName>
        <ecNumber evidence="2">2.4.1.186</ecNumber>
    </recommendedName>
</protein>
<evidence type="ECO:0000256" key="4">
    <source>
        <dbReference type="SAM" id="SignalP"/>
    </source>
</evidence>
<keyword evidence="3" id="KW-0472">Membrane</keyword>
<dbReference type="InterPro" id="IPR029044">
    <property type="entry name" value="Nucleotide-diphossugar_trans"/>
</dbReference>
<name>A0AAF3EYG8_9BILA</name>
<proteinExistence type="inferred from homology"/>
<feature type="chain" id="PRO_5042170032" description="glycogenin glucosyltransferase" evidence="4">
    <location>
        <begin position="18"/>
        <end position="418"/>
    </location>
</feature>
<feature type="transmembrane region" description="Helical" evidence="3">
    <location>
        <begin position="348"/>
        <end position="367"/>
    </location>
</feature>
<dbReference type="InterPro" id="IPR050587">
    <property type="entry name" value="GNT1/Glycosyltrans_8"/>
</dbReference>
<dbReference type="Proteomes" id="UP000887575">
    <property type="component" value="Unassembled WGS sequence"/>
</dbReference>
<keyword evidence="3" id="KW-0812">Transmembrane</keyword>
<keyword evidence="3" id="KW-1133">Transmembrane helix</keyword>
<evidence type="ECO:0000256" key="2">
    <source>
        <dbReference type="ARBA" id="ARBA00038934"/>
    </source>
</evidence>
<organism evidence="5 6">
    <name type="scientific">Mesorhabditis belari</name>
    <dbReference type="NCBI Taxonomy" id="2138241"/>
    <lineage>
        <taxon>Eukaryota</taxon>
        <taxon>Metazoa</taxon>
        <taxon>Ecdysozoa</taxon>
        <taxon>Nematoda</taxon>
        <taxon>Chromadorea</taxon>
        <taxon>Rhabditida</taxon>
        <taxon>Rhabditina</taxon>
        <taxon>Rhabditomorpha</taxon>
        <taxon>Rhabditoidea</taxon>
        <taxon>Rhabditidae</taxon>
        <taxon>Mesorhabditinae</taxon>
        <taxon>Mesorhabditis</taxon>
    </lineage>
</organism>
<dbReference type="EC" id="2.4.1.186" evidence="2"/>
<dbReference type="InterPro" id="IPR002495">
    <property type="entry name" value="Glyco_trans_8"/>
</dbReference>
<dbReference type="GO" id="GO:0005978">
    <property type="term" value="P:glycogen biosynthetic process"/>
    <property type="evidence" value="ECO:0007669"/>
    <property type="project" value="UniProtKB-ARBA"/>
</dbReference>
<dbReference type="WBParaSite" id="MBELARI_LOCUS19269.2">
    <property type="protein sequence ID" value="MBELARI_LOCUS19269.2"/>
    <property type="gene ID" value="MBELARI_LOCUS19269"/>
</dbReference>
<keyword evidence="5" id="KW-1185">Reference proteome</keyword>
<evidence type="ECO:0000256" key="3">
    <source>
        <dbReference type="SAM" id="Phobius"/>
    </source>
</evidence>
<sequence>MHFLFLPIFLAILQVDASEFAYASTLSSNDFLLAARVLAYRLNSFNDYPYIIVATEEITNRSLEYLKKMNVTIVVMPKIETPYKSTHIAAKYQYSKINLWSLTQYKRILHLDLDTLPMRPMGEIFKCGSFCVTNRHSDRFNTGVFVMEPNLTIYEDMLNKVNKLDHSKIPDLLDQYDGGDQGFLNSYFDQLKYAPMFDGTMNSFRFERPDGLRSLSWTYNYDVGMYYLNGGKMLLQPKIMHFTLGPTKPWLWWTYPAFDLNWEWLAVRISMETDFGATRKDLQLFLQTCILLILLNVAFQLFQWNFKGYFADKAFTRGEAYVMPSLTILFSIIASFELIPSQTHPPNAWLFFFTYLIIWMVFISTSYRRVRTGQVVLTCESTRFACITLCLACAFWRSAICFHNRCSFEEIDGHWESL</sequence>
<feature type="signal peptide" evidence="4">
    <location>
        <begin position="1"/>
        <end position="17"/>
    </location>
</feature>
<evidence type="ECO:0000313" key="5">
    <source>
        <dbReference type="Proteomes" id="UP000887575"/>
    </source>
</evidence>
<feature type="transmembrane region" description="Helical" evidence="3">
    <location>
        <begin position="318"/>
        <end position="336"/>
    </location>
</feature>
<dbReference type="SUPFAM" id="SSF53448">
    <property type="entry name" value="Nucleotide-diphospho-sugar transferases"/>
    <property type="match status" value="1"/>
</dbReference>
<dbReference type="GO" id="GO:0008466">
    <property type="term" value="F:glycogenin glucosyltransferase activity"/>
    <property type="evidence" value="ECO:0007669"/>
    <property type="project" value="UniProtKB-EC"/>
</dbReference>
<keyword evidence="4" id="KW-0732">Signal</keyword>
<comment type="similarity">
    <text evidence="1">Belongs to the glycosyltransferase 8 family. Glycogenin subfamily.</text>
</comment>
<dbReference type="Gene3D" id="3.90.550.10">
    <property type="entry name" value="Spore Coat Polysaccharide Biosynthesis Protein SpsA, Chain A"/>
    <property type="match status" value="1"/>
</dbReference>
<evidence type="ECO:0000256" key="1">
    <source>
        <dbReference type="ARBA" id="ARBA00038162"/>
    </source>
</evidence>